<gene>
    <name evidence="2" type="primary">pilL</name>
    <name evidence="2" type="ordered locus">ETA_pET490180</name>
</gene>
<protein>
    <submittedName>
        <fullName evidence="2">PilL protein</fullName>
    </submittedName>
</protein>
<feature type="chain" id="PRO_5002783892" evidence="1">
    <location>
        <begin position="23"/>
        <end position="266"/>
    </location>
</feature>
<evidence type="ECO:0000256" key="1">
    <source>
        <dbReference type="SAM" id="SignalP"/>
    </source>
</evidence>
<dbReference type="Proteomes" id="UP000001726">
    <property type="component" value="Plasmid pET49"/>
</dbReference>
<evidence type="ECO:0000313" key="3">
    <source>
        <dbReference type="Proteomes" id="UP000001726"/>
    </source>
</evidence>
<organism evidence="2 3">
    <name type="scientific">Erwinia tasmaniensis (strain DSM 17950 / CFBP 7177 / CIP 109463 / NCPPB 4357 / Et1/99)</name>
    <dbReference type="NCBI Taxonomy" id="465817"/>
    <lineage>
        <taxon>Bacteria</taxon>
        <taxon>Pseudomonadati</taxon>
        <taxon>Pseudomonadota</taxon>
        <taxon>Gammaproteobacteria</taxon>
        <taxon>Enterobacterales</taxon>
        <taxon>Erwiniaceae</taxon>
        <taxon>Erwinia</taxon>
    </lineage>
</organism>
<accession>B2VAV7</accession>
<dbReference type="EMBL" id="CU468131">
    <property type="protein sequence ID" value="CAO94860.1"/>
    <property type="molecule type" value="Genomic_DNA"/>
</dbReference>
<proteinExistence type="predicted"/>
<sequence length="266" mass="28653">MYMNKIILAAMSAGILSGCSSAPPLATPKGEFVDMNTEITSLLPHTEPVYIGEKITNVTSPSLITIGAKTGNKDVRVSGKKEIDKKEVVNSGLLLTAKPKEKAVPDKLVLKATPVPLKGFDTPVVMVSPKASPGKTLSPVTASGSNPFSEIGSVKLLTDVASKPAFPVIPVKIAPAMKVWEIKKGTTLITGFTEWVVKEKCPSGDGKWKIQRLTDTDYPIDYPLTITAADFETATSELFKLYQHAQMPLDVDGFRPQCLIIISNRK</sequence>
<dbReference type="HOGENOM" id="CLU_1044856_0_0_6"/>
<dbReference type="KEGG" id="eta:ETA_pET490180"/>
<dbReference type="AlphaFoldDB" id="B2VAV7"/>
<geneLocation type="plasmid" evidence="2 3">
    <name>pET49</name>
</geneLocation>
<dbReference type="PROSITE" id="PS51257">
    <property type="entry name" value="PROKAR_LIPOPROTEIN"/>
    <property type="match status" value="1"/>
</dbReference>
<feature type="signal peptide" evidence="1">
    <location>
        <begin position="1"/>
        <end position="22"/>
    </location>
</feature>
<reference evidence="2 3" key="1">
    <citation type="journal article" date="2008" name="Environ. Microbiol.">
        <title>The genome of Erwinia tasmaniensis strain Et1/99, a non-pathogenic bacterium in the genus Erwinia.</title>
        <authorList>
            <person name="Kube M."/>
            <person name="Migdoll A.M."/>
            <person name="Mueller I."/>
            <person name="Kuhl H."/>
            <person name="Beck A."/>
            <person name="Reinhardt R."/>
            <person name="Geider K."/>
        </authorList>
    </citation>
    <scope>NUCLEOTIDE SEQUENCE [LARGE SCALE GENOMIC DNA]</scope>
    <source>
        <strain evidence="3">DSM 17950 / CFBP 7177 / CIP 109463 / NCPPB 4357 / Et1/99</strain>
        <plasmid evidence="3">pET49</plasmid>
    </source>
</reference>
<keyword evidence="3" id="KW-1185">Reference proteome</keyword>
<keyword evidence="2" id="KW-0614">Plasmid</keyword>
<evidence type="ECO:0000313" key="2">
    <source>
        <dbReference type="EMBL" id="CAO94860.1"/>
    </source>
</evidence>
<name>B2VAV7_ERWT9</name>
<keyword evidence="1" id="KW-0732">Signal</keyword>